<dbReference type="AlphaFoldDB" id="A0A229SDT4"/>
<protein>
    <submittedName>
        <fullName evidence="2">Uncharacterized protein</fullName>
    </submittedName>
</protein>
<evidence type="ECO:0000313" key="3">
    <source>
        <dbReference type="Proteomes" id="UP000215223"/>
    </source>
</evidence>
<dbReference type="EMBL" id="NMQT01000031">
    <property type="protein sequence ID" value="OXM57073.1"/>
    <property type="molecule type" value="Genomic_DNA"/>
</dbReference>
<feature type="compositionally biased region" description="Basic and acidic residues" evidence="1">
    <location>
        <begin position="80"/>
        <end position="93"/>
    </location>
</feature>
<evidence type="ECO:0000256" key="1">
    <source>
        <dbReference type="SAM" id="MobiDB-lite"/>
    </source>
</evidence>
<dbReference type="RefSeq" id="WP_093933569.1">
    <property type="nucleotide sequence ID" value="NZ_NMQT01000031.1"/>
</dbReference>
<dbReference type="OrthoDB" id="3698953at2"/>
<dbReference type="Proteomes" id="UP000215223">
    <property type="component" value="Unassembled WGS sequence"/>
</dbReference>
<evidence type="ECO:0000313" key="2">
    <source>
        <dbReference type="EMBL" id="OXM57073.1"/>
    </source>
</evidence>
<comment type="caution">
    <text evidence="2">The sequence shown here is derived from an EMBL/GenBank/DDBJ whole genome shotgun (WGS) entry which is preliminary data.</text>
</comment>
<feature type="compositionally biased region" description="Basic residues" evidence="1">
    <location>
        <begin position="94"/>
        <end position="104"/>
    </location>
</feature>
<sequence length="104" mass="11646">MTMHYLTPSDLANADSVVVGYDDLLSTFFVKVSHSSNIRPTVWVGHTKPREITSATEAIAKVESHAHIPGGLLRALQDDHDKAAQRTHAERNKVTRWSRTRVEN</sequence>
<reference evidence="2 3" key="1">
    <citation type="submission" date="2017-07" db="EMBL/GenBank/DDBJ databases">
        <title>Amycolatopsis thailandensis Genome sequencing and assembly.</title>
        <authorList>
            <person name="Kaur N."/>
            <person name="Mayilraj S."/>
        </authorList>
    </citation>
    <scope>NUCLEOTIDE SEQUENCE [LARGE SCALE GENOMIC DNA]</scope>
    <source>
        <strain evidence="2 3">JCM 16380</strain>
    </source>
</reference>
<proteinExistence type="predicted"/>
<feature type="region of interest" description="Disordered" evidence="1">
    <location>
        <begin position="80"/>
        <end position="104"/>
    </location>
</feature>
<keyword evidence="3" id="KW-1185">Reference proteome</keyword>
<accession>A0A229SDT4</accession>
<name>A0A229SDT4_9PSEU</name>
<gene>
    <name evidence="2" type="ORF">CFP71_10075</name>
</gene>
<organism evidence="2 3">
    <name type="scientific">Amycolatopsis thailandensis</name>
    <dbReference type="NCBI Taxonomy" id="589330"/>
    <lineage>
        <taxon>Bacteria</taxon>
        <taxon>Bacillati</taxon>
        <taxon>Actinomycetota</taxon>
        <taxon>Actinomycetes</taxon>
        <taxon>Pseudonocardiales</taxon>
        <taxon>Pseudonocardiaceae</taxon>
        <taxon>Amycolatopsis</taxon>
    </lineage>
</organism>